<accession>A0ABX2M0S4</accession>
<dbReference type="Pfam" id="PF02518">
    <property type="entry name" value="HATPase_c"/>
    <property type="match status" value="1"/>
</dbReference>
<dbReference type="SUPFAM" id="SSF55874">
    <property type="entry name" value="ATPase domain of HSP90 chaperone/DNA topoisomerase II/histidine kinase"/>
    <property type="match status" value="1"/>
</dbReference>
<evidence type="ECO:0000259" key="10">
    <source>
        <dbReference type="PROSITE" id="PS50109"/>
    </source>
</evidence>
<comment type="caution">
    <text evidence="11">The sequence shown here is derived from an EMBL/GenBank/DDBJ whole genome shotgun (WGS) entry which is preliminary data.</text>
</comment>
<evidence type="ECO:0000256" key="8">
    <source>
        <dbReference type="ARBA" id="ARBA00023012"/>
    </source>
</evidence>
<keyword evidence="4" id="KW-0808">Transferase</keyword>
<evidence type="ECO:0000256" key="5">
    <source>
        <dbReference type="ARBA" id="ARBA00022741"/>
    </source>
</evidence>
<keyword evidence="7" id="KW-0067">ATP-binding</keyword>
<sequence>MFISTRSPLVPVVALGLAAAIFAVDALTPLDVAIAVLYVAVVLLSVAVWPRRGVIAVTGLCIALTLIAYGMSHGFAQNDAALARCLVSLAAIAITGFLALKGQAAALALLEREEALNQARGQLAHASRVSTLGELAASIAHEVNQPLAAIETHGEACLRWMNRPEPDLGEVRTAVQAMQRDARRASEVIRRIRGMASQSAPAFIALDVNEVVAESCDLLRRELQRHGAGLKLDLQSDLPAVKADKIQLQQVIINLVMNAAQAMAGAGARERRIEVRSFVDRDGGGENGQNGQHVDAPAVVVEIADSGPGFAPDDLKRLFDAFFTTKQDGMGMGLPICRSIIESHGGAIRAWNRAPHGAAMAFRIPVAASAVELPA</sequence>
<dbReference type="PANTHER" id="PTHR43065:SF10">
    <property type="entry name" value="PEROXIDE STRESS-ACTIVATED HISTIDINE KINASE MAK3"/>
    <property type="match status" value="1"/>
</dbReference>
<evidence type="ECO:0000313" key="12">
    <source>
        <dbReference type="Proteomes" id="UP000536746"/>
    </source>
</evidence>
<evidence type="ECO:0000256" key="2">
    <source>
        <dbReference type="ARBA" id="ARBA00012438"/>
    </source>
</evidence>
<reference evidence="11 12" key="1">
    <citation type="journal article" date="2020" name="Front. Plant Sci.">
        <title>Isolation of Rhizosphere Bacteria That Improve Quality and Water Stress Tolerance in Greenhouse Ornamentals.</title>
        <authorList>
            <person name="Nordstedt N.P."/>
            <person name="Jones M.L."/>
        </authorList>
    </citation>
    <scope>NUCLEOTIDE SEQUENCE [LARGE SCALE GENOMIC DNA]</scope>
    <source>
        <strain evidence="11 12">C6C2</strain>
    </source>
</reference>
<dbReference type="SMART" id="SM00387">
    <property type="entry name" value="HATPase_c"/>
    <property type="match status" value="1"/>
</dbReference>
<dbReference type="RefSeq" id="WP_079217771.1">
    <property type="nucleotide sequence ID" value="NZ_CP018845.1"/>
</dbReference>
<dbReference type="PROSITE" id="PS50109">
    <property type="entry name" value="HIS_KIN"/>
    <property type="match status" value="1"/>
</dbReference>
<evidence type="ECO:0000256" key="4">
    <source>
        <dbReference type="ARBA" id="ARBA00022679"/>
    </source>
</evidence>
<feature type="transmembrane region" description="Helical" evidence="9">
    <location>
        <begin position="81"/>
        <end position="100"/>
    </location>
</feature>
<dbReference type="InterPro" id="IPR005467">
    <property type="entry name" value="His_kinase_dom"/>
</dbReference>
<dbReference type="InterPro" id="IPR003661">
    <property type="entry name" value="HisK_dim/P_dom"/>
</dbReference>
<keyword evidence="3" id="KW-0597">Phosphoprotein</keyword>
<dbReference type="InterPro" id="IPR036890">
    <property type="entry name" value="HATPase_C_sf"/>
</dbReference>
<dbReference type="SMART" id="SM00388">
    <property type="entry name" value="HisKA"/>
    <property type="match status" value="1"/>
</dbReference>
<dbReference type="InterPro" id="IPR036097">
    <property type="entry name" value="HisK_dim/P_sf"/>
</dbReference>
<comment type="catalytic activity">
    <reaction evidence="1">
        <text>ATP + protein L-histidine = ADP + protein N-phospho-L-histidine.</text>
        <dbReference type="EC" id="2.7.13.3"/>
    </reaction>
</comment>
<keyword evidence="12" id="KW-1185">Reference proteome</keyword>
<evidence type="ECO:0000313" key="11">
    <source>
        <dbReference type="EMBL" id="NUU03593.1"/>
    </source>
</evidence>
<dbReference type="InterPro" id="IPR004358">
    <property type="entry name" value="Sig_transdc_His_kin-like_C"/>
</dbReference>
<evidence type="ECO:0000256" key="3">
    <source>
        <dbReference type="ARBA" id="ARBA00022553"/>
    </source>
</evidence>
<evidence type="ECO:0000256" key="1">
    <source>
        <dbReference type="ARBA" id="ARBA00000085"/>
    </source>
</evidence>
<dbReference type="Gene3D" id="3.30.565.10">
    <property type="entry name" value="Histidine kinase-like ATPase, C-terminal domain"/>
    <property type="match status" value="1"/>
</dbReference>
<keyword evidence="9" id="KW-0472">Membrane</keyword>
<protein>
    <recommendedName>
        <fullName evidence="2">histidine kinase</fullName>
        <ecNumber evidence="2">2.7.13.3</ecNumber>
    </recommendedName>
</protein>
<dbReference type="Pfam" id="PF00512">
    <property type="entry name" value="HisKA"/>
    <property type="match status" value="1"/>
</dbReference>
<name>A0ABX2M0S4_9BURK</name>
<proteinExistence type="predicted"/>
<feature type="transmembrane region" description="Helical" evidence="9">
    <location>
        <begin position="33"/>
        <end position="49"/>
    </location>
</feature>
<dbReference type="EC" id="2.7.13.3" evidence="2"/>
<keyword evidence="9" id="KW-1133">Transmembrane helix</keyword>
<feature type="transmembrane region" description="Helical" evidence="9">
    <location>
        <begin position="54"/>
        <end position="75"/>
    </location>
</feature>
<dbReference type="PANTHER" id="PTHR43065">
    <property type="entry name" value="SENSOR HISTIDINE KINASE"/>
    <property type="match status" value="1"/>
</dbReference>
<evidence type="ECO:0000256" key="6">
    <source>
        <dbReference type="ARBA" id="ARBA00022777"/>
    </source>
</evidence>
<dbReference type="SUPFAM" id="SSF47384">
    <property type="entry name" value="Homodimeric domain of signal transducing histidine kinase"/>
    <property type="match status" value="1"/>
</dbReference>
<dbReference type="Proteomes" id="UP000536746">
    <property type="component" value="Unassembled WGS sequence"/>
</dbReference>
<gene>
    <name evidence="11" type="ORF">HNO84_18435</name>
</gene>
<evidence type="ECO:0000256" key="7">
    <source>
        <dbReference type="ARBA" id="ARBA00022840"/>
    </source>
</evidence>
<organism evidence="11 12">
    <name type="scientific">Herbaspirillum robiniae</name>
    <dbReference type="NCBI Taxonomy" id="2014887"/>
    <lineage>
        <taxon>Bacteria</taxon>
        <taxon>Pseudomonadati</taxon>
        <taxon>Pseudomonadota</taxon>
        <taxon>Betaproteobacteria</taxon>
        <taxon>Burkholderiales</taxon>
        <taxon>Oxalobacteraceae</taxon>
        <taxon>Herbaspirillum</taxon>
    </lineage>
</organism>
<keyword evidence="5" id="KW-0547">Nucleotide-binding</keyword>
<feature type="domain" description="Histidine kinase" evidence="10">
    <location>
        <begin position="138"/>
        <end position="368"/>
    </location>
</feature>
<evidence type="ECO:0000256" key="9">
    <source>
        <dbReference type="SAM" id="Phobius"/>
    </source>
</evidence>
<dbReference type="Gene3D" id="1.10.287.130">
    <property type="match status" value="1"/>
</dbReference>
<dbReference type="PRINTS" id="PR00344">
    <property type="entry name" value="BCTRLSENSOR"/>
</dbReference>
<keyword evidence="6" id="KW-0418">Kinase</keyword>
<dbReference type="EMBL" id="JABFMT010000024">
    <property type="protein sequence ID" value="NUU03593.1"/>
    <property type="molecule type" value="Genomic_DNA"/>
</dbReference>
<keyword evidence="8" id="KW-0902">Two-component regulatory system</keyword>
<keyword evidence="9" id="KW-0812">Transmembrane</keyword>
<dbReference type="CDD" id="cd00082">
    <property type="entry name" value="HisKA"/>
    <property type="match status" value="1"/>
</dbReference>
<dbReference type="InterPro" id="IPR003594">
    <property type="entry name" value="HATPase_dom"/>
</dbReference>